<protein>
    <recommendedName>
        <fullName evidence="3">Golgi SNAP receptor complex member 1</fullName>
    </recommendedName>
    <alternativeName>
        <fullName evidence="11">28 kDa Golgi SNARE protein</fullName>
    </alternativeName>
    <alternativeName>
        <fullName evidence="12">28 kDa cis-Golgi SNARE p28</fullName>
    </alternativeName>
</protein>
<dbReference type="KEGG" id="pmrn:116937029"/>
<dbReference type="InterPro" id="IPR027027">
    <property type="entry name" value="GOSR2/Membrin/Bos1"/>
</dbReference>
<dbReference type="Pfam" id="PF12352">
    <property type="entry name" value="V-SNARE_C"/>
    <property type="match status" value="1"/>
</dbReference>
<dbReference type="PIRSF" id="PIRSF028865">
    <property type="entry name" value="Membrin-2"/>
    <property type="match status" value="1"/>
</dbReference>
<dbReference type="GO" id="GO:0031201">
    <property type="term" value="C:SNARE complex"/>
    <property type="evidence" value="ECO:0007669"/>
    <property type="project" value="TreeGrafter"/>
</dbReference>
<keyword evidence="5 13" id="KW-0812">Transmembrane</keyword>
<dbReference type="CTD" id="9527"/>
<dbReference type="Proteomes" id="UP001318040">
    <property type="component" value="Unplaced"/>
</dbReference>
<dbReference type="GO" id="GO:0006906">
    <property type="term" value="P:vesicle fusion"/>
    <property type="evidence" value="ECO:0007669"/>
    <property type="project" value="TreeGrafter"/>
</dbReference>
<evidence type="ECO:0000256" key="7">
    <source>
        <dbReference type="ARBA" id="ARBA00022989"/>
    </source>
</evidence>
<evidence type="ECO:0000256" key="11">
    <source>
        <dbReference type="ARBA" id="ARBA00030299"/>
    </source>
</evidence>
<evidence type="ECO:0000313" key="15">
    <source>
        <dbReference type="RefSeq" id="XP_032800041.1"/>
    </source>
</evidence>
<evidence type="ECO:0000256" key="6">
    <source>
        <dbReference type="ARBA" id="ARBA00022927"/>
    </source>
</evidence>
<dbReference type="AlphaFoldDB" id="A0AAJ7SJX0"/>
<gene>
    <name evidence="15" type="primary">GOSR1</name>
</gene>
<comment type="function">
    <text evidence="10">Involved in transport from the ER to the Golgi apparatus as well as in intra-Golgi transport. It belongs to a super-family of proteins called t-SNAREs or soluble NSF (N-ethylmaleimide-sensitive factor) attachment protein receptor. May play a protective role against hydrogen peroxide induced cytotoxicity under glutathione depleted conditions in neuronal cells by regulating the intracellular ROS levels via inhibition of p38 MAPK (MAPK11, MAPK12, MAPK13 and MAPK14). Participates in docking and fusion stage of ER to cis-Golgi transport. Plays an important physiological role in VLDL-transport vesicle-Golgi fusion and thus in VLDL delivery to the hepatic cis-Golgi.</text>
</comment>
<name>A0AAJ7SJX0_PETMA</name>
<evidence type="ECO:0000256" key="5">
    <source>
        <dbReference type="ARBA" id="ARBA00022692"/>
    </source>
</evidence>
<evidence type="ECO:0000256" key="12">
    <source>
        <dbReference type="ARBA" id="ARBA00030444"/>
    </source>
</evidence>
<sequence length="142" mass="16376">PWRRVQDYSHEFHRTRGHVVLSREREDLLGLHRDGEFKSSAASLSSGVNRRTELFLKENHHLHNSDRLIDDTISIAMATKEKLTSQRGVYRSIQSKVNSLAHRFPLVNSLLQRIAVRKRRDALVLATITATCIIILILYSLH</sequence>
<evidence type="ECO:0000256" key="4">
    <source>
        <dbReference type="ARBA" id="ARBA00022448"/>
    </source>
</evidence>
<reference evidence="15" key="1">
    <citation type="submission" date="2025-08" db="UniProtKB">
        <authorList>
            <consortium name="RefSeq"/>
        </authorList>
    </citation>
    <scope>IDENTIFICATION</scope>
    <source>
        <tissue evidence="15">Sperm</tissue>
    </source>
</reference>
<evidence type="ECO:0000256" key="1">
    <source>
        <dbReference type="ARBA" id="ARBA00004409"/>
    </source>
</evidence>
<evidence type="ECO:0000256" key="13">
    <source>
        <dbReference type="SAM" id="Phobius"/>
    </source>
</evidence>
<keyword evidence="4" id="KW-0813">Transport</keyword>
<keyword evidence="14" id="KW-1185">Reference proteome</keyword>
<dbReference type="GO" id="GO:0005797">
    <property type="term" value="C:Golgi medial cisterna"/>
    <property type="evidence" value="ECO:0007669"/>
    <property type="project" value="TreeGrafter"/>
</dbReference>
<feature type="transmembrane region" description="Helical" evidence="13">
    <location>
        <begin position="122"/>
        <end position="141"/>
    </location>
</feature>
<keyword evidence="6" id="KW-0653">Protein transport</keyword>
<dbReference type="CDD" id="cd15864">
    <property type="entry name" value="SNARE_GS28"/>
    <property type="match status" value="1"/>
</dbReference>
<dbReference type="GO" id="GO:0005484">
    <property type="term" value="F:SNAP receptor activity"/>
    <property type="evidence" value="ECO:0007669"/>
    <property type="project" value="InterPro"/>
</dbReference>
<dbReference type="GO" id="GO:0005801">
    <property type="term" value="C:cis-Golgi network"/>
    <property type="evidence" value="ECO:0007669"/>
    <property type="project" value="InterPro"/>
</dbReference>
<dbReference type="PANTHER" id="PTHR21094:SF2">
    <property type="entry name" value="GOLGI SNAP RECEPTOR COMPLEX MEMBER 1"/>
    <property type="match status" value="1"/>
</dbReference>
<evidence type="ECO:0000256" key="10">
    <source>
        <dbReference type="ARBA" id="ARBA00025091"/>
    </source>
</evidence>
<evidence type="ECO:0000256" key="8">
    <source>
        <dbReference type="ARBA" id="ARBA00023034"/>
    </source>
</evidence>
<comment type="similarity">
    <text evidence="2">Belongs to the GOSR1 family.</text>
</comment>
<keyword evidence="9 13" id="KW-0472">Membrane</keyword>
<feature type="non-terminal residue" evidence="15">
    <location>
        <position position="1"/>
    </location>
</feature>
<proteinExistence type="inferred from homology"/>
<dbReference type="RefSeq" id="XP_032800041.1">
    <property type="nucleotide sequence ID" value="XM_032944150.1"/>
</dbReference>
<dbReference type="GO" id="GO:0000139">
    <property type="term" value="C:Golgi membrane"/>
    <property type="evidence" value="ECO:0007669"/>
    <property type="project" value="UniProtKB-SubCell"/>
</dbReference>
<keyword evidence="15" id="KW-0675">Receptor</keyword>
<accession>A0AAJ7SJX0</accession>
<comment type="subcellular location">
    <subcellularLocation>
        <location evidence="1">Golgi apparatus membrane</location>
        <topology evidence="1">Single-pass type IV membrane protein</topology>
    </subcellularLocation>
</comment>
<keyword evidence="7 13" id="KW-1133">Transmembrane helix</keyword>
<keyword evidence="8" id="KW-0333">Golgi apparatus</keyword>
<organism evidence="14 15">
    <name type="scientific">Petromyzon marinus</name>
    <name type="common">Sea lamprey</name>
    <dbReference type="NCBI Taxonomy" id="7757"/>
    <lineage>
        <taxon>Eukaryota</taxon>
        <taxon>Metazoa</taxon>
        <taxon>Chordata</taxon>
        <taxon>Craniata</taxon>
        <taxon>Vertebrata</taxon>
        <taxon>Cyclostomata</taxon>
        <taxon>Hyperoartia</taxon>
        <taxon>Petromyzontiformes</taxon>
        <taxon>Petromyzontidae</taxon>
        <taxon>Petromyzon</taxon>
    </lineage>
</organism>
<evidence type="ECO:0000256" key="2">
    <source>
        <dbReference type="ARBA" id="ARBA00008473"/>
    </source>
</evidence>
<dbReference type="InterPro" id="IPR023601">
    <property type="entry name" value="Golgi_SNAP_su1"/>
</dbReference>
<dbReference type="PANTHER" id="PTHR21094">
    <property type="entry name" value="GOS-28 SNARE- RELATED"/>
    <property type="match status" value="1"/>
</dbReference>
<evidence type="ECO:0000313" key="14">
    <source>
        <dbReference type="Proteomes" id="UP001318040"/>
    </source>
</evidence>
<evidence type="ECO:0000256" key="9">
    <source>
        <dbReference type="ARBA" id="ARBA00023136"/>
    </source>
</evidence>
<dbReference type="GO" id="GO:0015031">
    <property type="term" value="P:protein transport"/>
    <property type="evidence" value="ECO:0007669"/>
    <property type="project" value="UniProtKB-KW"/>
</dbReference>
<dbReference type="GO" id="GO:0006888">
    <property type="term" value="P:endoplasmic reticulum to Golgi vesicle-mediated transport"/>
    <property type="evidence" value="ECO:0007669"/>
    <property type="project" value="InterPro"/>
</dbReference>
<dbReference type="GO" id="GO:0048219">
    <property type="term" value="P:inter-Golgi cisterna vesicle-mediated transport"/>
    <property type="evidence" value="ECO:0007669"/>
    <property type="project" value="TreeGrafter"/>
</dbReference>
<evidence type="ECO:0000256" key="3">
    <source>
        <dbReference type="ARBA" id="ARBA00015612"/>
    </source>
</evidence>